<evidence type="ECO:0000256" key="1">
    <source>
        <dbReference type="SAM" id="MobiDB-lite"/>
    </source>
</evidence>
<keyword evidence="2" id="KW-1133">Transmembrane helix</keyword>
<keyword evidence="2" id="KW-0472">Membrane</keyword>
<feature type="compositionally biased region" description="Basic and acidic residues" evidence="1">
    <location>
        <begin position="167"/>
        <end position="177"/>
    </location>
</feature>
<proteinExistence type="predicted"/>
<dbReference type="AlphaFoldDB" id="A0A147EZV2"/>
<feature type="compositionally biased region" description="Acidic residues" evidence="1">
    <location>
        <begin position="63"/>
        <end position="73"/>
    </location>
</feature>
<keyword evidence="2" id="KW-0812">Transmembrane</keyword>
<dbReference type="EMBL" id="LDRT01000019">
    <property type="protein sequence ID" value="KTR96061.1"/>
    <property type="molecule type" value="Genomic_DNA"/>
</dbReference>
<feature type="compositionally biased region" description="Basic and acidic residues" evidence="1">
    <location>
        <begin position="112"/>
        <end position="127"/>
    </location>
</feature>
<dbReference type="OrthoDB" id="5073894at2"/>
<comment type="caution">
    <text evidence="3">The sequence shown here is derived from an EMBL/GenBank/DDBJ whole genome shotgun (WGS) entry which is preliminary data.</text>
</comment>
<name>A0A147EZV2_MICTE</name>
<evidence type="ECO:0000256" key="2">
    <source>
        <dbReference type="SAM" id="Phobius"/>
    </source>
</evidence>
<sequence length="260" mass="27249">MSGSDDKPDDPEDVTLWAGRLRAWPAAPVPSTARDDGESDGNVDATLIARRRGPGRGPRREDDAPEGEGDIDDTAPGGRPPNDVTVRSSRRGQGPAERVEDSAVETDITVRSVREGGSEKPAEHVLDDTTTAARRVGGPAEPLSATAPGRRRASRAGAHPEGGAETAPREPRVEPTPRGDAPARTVRVPGEETAEAYGPRADEAVRVHRNVPPPRMDPDRDASLVRPKGARRGVAAPLVIGGTTIVVLAGALAAFVLLAR</sequence>
<feature type="region of interest" description="Disordered" evidence="1">
    <location>
        <begin position="1"/>
        <end position="224"/>
    </location>
</feature>
<accession>A0A147EZV2</accession>
<reference evidence="3 4" key="1">
    <citation type="journal article" date="2016" name="Front. Microbiol.">
        <title>Genomic Resource of Rice Seed Associated Bacteria.</title>
        <authorList>
            <person name="Midha S."/>
            <person name="Bansal K."/>
            <person name="Sharma S."/>
            <person name="Kumar N."/>
            <person name="Patil P.P."/>
            <person name="Chaudhry V."/>
            <person name="Patil P.B."/>
        </authorList>
    </citation>
    <scope>NUCLEOTIDE SEQUENCE [LARGE SCALE GENOMIC DNA]</scope>
    <source>
        <strain evidence="3 4">NS220</strain>
    </source>
</reference>
<evidence type="ECO:0000313" key="4">
    <source>
        <dbReference type="Proteomes" id="UP000075025"/>
    </source>
</evidence>
<feature type="transmembrane region" description="Helical" evidence="2">
    <location>
        <begin position="234"/>
        <end position="259"/>
    </location>
</feature>
<protein>
    <submittedName>
        <fullName evidence="3">Uncharacterized protein</fullName>
    </submittedName>
</protein>
<organism evidence="3 4">
    <name type="scientific">Microbacterium testaceum</name>
    <name type="common">Aureobacterium testaceum</name>
    <name type="synonym">Brevibacterium testaceum</name>
    <dbReference type="NCBI Taxonomy" id="2033"/>
    <lineage>
        <taxon>Bacteria</taxon>
        <taxon>Bacillati</taxon>
        <taxon>Actinomycetota</taxon>
        <taxon>Actinomycetes</taxon>
        <taxon>Micrococcales</taxon>
        <taxon>Microbacteriaceae</taxon>
        <taxon>Microbacterium</taxon>
    </lineage>
</organism>
<evidence type="ECO:0000313" key="3">
    <source>
        <dbReference type="EMBL" id="KTR96061.1"/>
    </source>
</evidence>
<dbReference type="Proteomes" id="UP000075025">
    <property type="component" value="Unassembled WGS sequence"/>
</dbReference>
<dbReference type="RefSeq" id="WP_058622757.1">
    <property type="nucleotide sequence ID" value="NZ_LDRT01000019.1"/>
</dbReference>
<dbReference type="PATRIC" id="fig|2033.6.peg.1392"/>
<gene>
    <name evidence="3" type="ORF">NS220_03720</name>
</gene>